<protein>
    <submittedName>
        <fullName evidence="1">Phage tail protein</fullName>
    </submittedName>
</protein>
<dbReference type="NCBIfam" id="TIGR02241">
    <property type="entry name" value="conserved hypothetical phage tail region protein"/>
    <property type="match status" value="1"/>
</dbReference>
<reference evidence="1 2" key="1">
    <citation type="submission" date="2020-04" db="EMBL/GenBank/DDBJ databases">
        <title>Genome sequencing of novel species.</title>
        <authorList>
            <person name="Heo J."/>
            <person name="Kim S.-J."/>
            <person name="Kim J.-S."/>
            <person name="Hong S.-B."/>
            <person name="Kwon S.-W."/>
        </authorList>
    </citation>
    <scope>NUCLEOTIDE SEQUENCE [LARGE SCALE GENOMIC DNA]</scope>
    <source>
        <strain evidence="1 2">F39-2</strain>
    </source>
</reference>
<dbReference type="GO" id="GO:0005198">
    <property type="term" value="F:structural molecule activity"/>
    <property type="evidence" value="ECO:0007669"/>
    <property type="project" value="InterPro"/>
</dbReference>
<sequence length="149" mass="16367">MITVAGSSYPPVGFYFSVTVGIFISDTTFQEVSGLNVVLGTEDIKEGGENQFIYRLPTPPKYSNLILKRGMVTGSALIDWARLAVENFTFMPQTVIIQLLSSNADLPLAAWNVANAYPLSLKVSDFKAQDSNIVIETLELAFTTLQRLL</sequence>
<evidence type="ECO:0000313" key="2">
    <source>
        <dbReference type="Proteomes" id="UP000503278"/>
    </source>
</evidence>
<keyword evidence="2" id="KW-1185">Reference proteome</keyword>
<dbReference type="AlphaFoldDB" id="A0A7L5DYJ3"/>
<dbReference type="PANTHER" id="PTHR38009:SF1">
    <property type="entry name" value="CONSERVED HYPOTHETICAL PHAGE TAIL PROTEIN"/>
    <property type="match status" value="1"/>
</dbReference>
<dbReference type="KEGG" id="mrob:HH214_10155"/>
<dbReference type="InterPro" id="IPR011747">
    <property type="entry name" value="CHP02241"/>
</dbReference>
<organism evidence="1 2">
    <name type="scientific">Mucilaginibacter robiniae</name>
    <dbReference type="NCBI Taxonomy" id="2728022"/>
    <lineage>
        <taxon>Bacteria</taxon>
        <taxon>Pseudomonadati</taxon>
        <taxon>Bacteroidota</taxon>
        <taxon>Sphingobacteriia</taxon>
        <taxon>Sphingobacteriales</taxon>
        <taxon>Sphingobacteriaceae</taxon>
        <taxon>Mucilaginibacter</taxon>
    </lineage>
</organism>
<proteinExistence type="predicted"/>
<dbReference type="Pfam" id="PF06841">
    <property type="entry name" value="Phage_T4_gp19"/>
    <property type="match status" value="1"/>
</dbReference>
<dbReference type="RefSeq" id="WP_169607359.1">
    <property type="nucleotide sequence ID" value="NZ_CP051682.1"/>
</dbReference>
<dbReference type="PANTHER" id="PTHR38009">
    <property type="entry name" value="CONSERVED HYPOTHETICAL PHAGE TAIL PROTEIN"/>
    <property type="match status" value="1"/>
</dbReference>
<accession>A0A7L5DYJ3</accession>
<dbReference type="Proteomes" id="UP000503278">
    <property type="component" value="Chromosome"/>
</dbReference>
<gene>
    <name evidence="1" type="ORF">HH214_10155</name>
</gene>
<dbReference type="EMBL" id="CP051682">
    <property type="protein sequence ID" value="QJD96202.1"/>
    <property type="molecule type" value="Genomic_DNA"/>
</dbReference>
<dbReference type="InterPro" id="IPR010667">
    <property type="entry name" value="Phage_T4_Gp19"/>
</dbReference>
<name>A0A7L5DYJ3_9SPHI</name>
<evidence type="ECO:0000313" key="1">
    <source>
        <dbReference type="EMBL" id="QJD96202.1"/>
    </source>
</evidence>